<comment type="similarity">
    <text evidence="4">Belongs to the class I-like SAM-binding methyltransferase superfamily.</text>
</comment>
<dbReference type="GO" id="GO:0016740">
    <property type="term" value="F:transferase activity"/>
    <property type="evidence" value="ECO:0007669"/>
    <property type="project" value="UniProtKB-KW"/>
</dbReference>
<dbReference type="PANTHER" id="PTHR35897">
    <property type="entry name" value="METHYLTRANSFERASE AUSD"/>
    <property type="match status" value="1"/>
</dbReference>
<dbReference type="InterPro" id="IPR029063">
    <property type="entry name" value="SAM-dependent_MTases_sf"/>
</dbReference>
<dbReference type="EMBL" id="JAKWBI020000072">
    <property type="protein sequence ID" value="KAJ2903744.1"/>
    <property type="molecule type" value="Genomic_DNA"/>
</dbReference>
<evidence type="ECO:0000313" key="7">
    <source>
        <dbReference type="EMBL" id="KAJ2903744.1"/>
    </source>
</evidence>
<feature type="region of interest" description="Disordered" evidence="5">
    <location>
        <begin position="267"/>
        <end position="299"/>
    </location>
</feature>
<keyword evidence="2" id="KW-0808">Transferase</keyword>
<dbReference type="Gene3D" id="3.40.50.150">
    <property type="entry name" value="Vaccinia Virus protein VP39"/>
    <property type="match status" value="1"/>
</dbReference>
<evidence type="ECO:0000256" key="3">
    <source>
        <dbReference type="ARBA" id="ARBA00022691"/>
    </source>
</evidence>
<sequence>MANYIPNFPFDPTLARHLGFLHVAVGGSRAYRKQDASPGEEKRDWDLIGIVESRDDIVSIALHGTAQLNALLGVVKVEYSSWQILNNDRNRQGWDVLRYAGWAEDSSKRSFKIWSQAHILGVTASPAACRFGVLSARVVRHTRRYHPYDGHRLFVYQPLRLAENLSILYDADFLQPDGESAAVNPGVTCDLFLTSRVIYESCSGSVDHLIAALLCKWQTISKVPIVQDIIPLLYRYHHFHDHFVRHLQTKFSKATTAIPTILSHSISTLRPHPTTPKSYVPSLESPRQPLPSPAEPRNCQRPIEFRQTSRRYHPSPFTSNSKGLLGEVCLPLEGGRWELVFVKVGPYAKDELSALSDVLRFFPRSYVQQLLGVDMEAKKLFFKLFPGRTLNEVRLDFHVNASLYGNKNRLDATDWFLEVELRRAEHVTDAYWRTMIMDSIPPECADQRIHRFYYERLRFDSRLNEFYLEAPRYGFGGRQVSISDIVNMPLVINGASHPPLRHYLDRAEAILNPHTPGGVRDLPVAFGLGDGHGGNLMVAHDSYPDILYIDYEVSGFHCPFLDMAKSIYNDGFFNVLYGDLLCDDITSKSNLSGVTVSWTVTSQVIDINYHVSIDIVGKTIAITKLEYVLRPVLERIIAYTPAKAGLAEDVLGSALLVCALLTRNFSKRPDMFFLSLAQGIRLASNLRAVFSEVFDWHMPVVDAPTAALIPARATTVQDLSLEPSTRSLRGEIIDLAGLLSSSCLTPDEVFLKRADETLQLQRHFSRADNETPGTILQRISRARYLGMKTALHTCIRESLFAESRIDHHFAYEEILESCSPDNLLVDVGCCMGTDIRKLILDGYPSKCIVGLDIETRFLHLGRILYNESESSPVAQFRQADMLHPEFANTYYDLKDKFQFVHTANVIHLFDIRGQEIFFRNLLYLVKPGGTVWGRQVGLAADHQPEHKQPDGKGYRFTMMEFRDWCLRIANWDVEDVGFEAQLVEYDELRAKREDKRWVL</sequence>
<dbReference type="InterPro" id="IPR041698">
    <property type="entry name" value="Methyltransf_25"/>
</dbReference>
<evidence type="ECO:0000256" key="2">
    <source>
        <dbReference type="ARBA" id="ARBA00022679"/>
    </source>
</evidence>
<dbReference type="Pfam" id="PF13649">
    <property type="entry name" value="Methyltransf_25"/>
    <property type="match status" value="1"/>
</dbReference>
<reference evidence="7" key="1">
    <citation type="submission" date="2022-07" db="EMBL/GenBank/DDBJ databases">
        <title>Draft genome sequence of Zalerion maritima ATCC 34329, a (micro)plastics degrading marine fungus.</title>
        <authorList>
            <person name="Paco A."/>
            <person name="Goncalves M.F.M."/>
            <person name="Rocha-Santos T.A.P."/>
            <person name="Alves A."/>
        </authorList>
    </citation>
    <scope>NUCLEOTIDE SEQUENCE</scope>
    <source>
        <strain evidence="7">ATCC 34329</strain>
    </source>
</reference>
<name>A0AAD5WT00_9PEZI</name>
<feature type="domain" description="Methyltransferase" evidence="6">
    <location>
        <begin position="825"/>
        <end position="929"/>
    </location>
</feature>
<evidence type="ECO:0000256" key="4">
    <source>
        <dbReference type="ARBA" id="ARBA00038314"/>
    </source>
</evidence>
<organism evidence="7 8">
    <name type="scientific">Zalerion maritima</name>
    <dbReference type="NCBI Taxonomy" id="339359"/>
    <lineage>
        <taxon>Eukaryota</taxon>
        <taxon>Fungi</taxon>
        <taxon>Dikarya</taxon>
        <taxon>Ascomycota</taxon>
        <taxon>Pezizomycotina</taxon>
        <taxon>Sordariomycetes</taxon>
        <taxon>Lulworthiomycetidae</taxon>
        <taxon>Lulworthiales</taxon>
        <taxon>Lulworthiaceae</taxon>
        <taxon>Zalerion</taxon>
    </lineage>
</organism>
<evidence type="ECO:0000256" key="1">
    <source>
        <dbReference type="ARBA" id="ARBA00005179"/>
    </source>
</evidence>
<protein>
    <recommendedName>
        <fullName evidence="6">Methyltransferase domain-containing protein</fullName>
    </recommendedName>
</protein>
<evidence type="ECO:0000313" key="8">
    <source>
        <dbReference type="Proteomes" id="UP001201980"/>
    </source>
</evidence>
<accession>A0AAD5WT00</accession>
<dbReference type="Proteomes" id="UP001201980">
    <property type="component" value="Unassembled WGS sequence"/>
</dbReference>
<dbReference type="AlphaFoldDB" id="A0AAD5WT00"/>
<evidence type="ECO:0000256" key="5">
    <source>
        <dbReference type="SAM" id="MobiDB-lite"/>
    </source>
</evidence>
<keyword evidence="3" id="KW-0949">S-adenosyl-L-methionine</keyword>
<keyword evidence="8" id="KW-1185">Reference proteome</keyword>
<evidence type="ECO:0000259" key="6">
    <source>
        <dbReference type="Pfam" id="PF13649"/>
    </source>
</evidence>
<comment type="pathway">
    <text evidence="1">Secondary metabolite biosynthesis.</text>
</comment>
<gene>
    <name evidence="7" type="ORF">MKZ38_009396</name>
</gene>
<dbReference type="SUPFAM" id="SSF53335">
    <property type="entry name" value="S-adenosyl-L-methionine-dependent methyltransferases"/>
    <property type="match status" value="1"/>
</dbReference>
<dbReference type="PANTHER" id="PTHR35897:SF1">
    <property type="entry name" value="METHYLTRANSFERASE AUSD"/>
    <property type="match status" value="1"/>
</dbReference>
<proteinExistence type="inferred from homology"/>
<dbReference type="InterPro" id="IPR051654">
    <property type="entry name" value="Meroterpenoid_MTases"/>
</dbReference>
<comment type="caution">
    <text evidence="7">The sequence shown here is derived from an EMBL/GenBank/DDBJ whole genome shotgun (WGS) entry which is preliminary data.</text>
</comment>